<dbReference type="EMBL" id="JH993036">
    <property type="protein sequence ID" value="EKX39841.1"/>
    <property type="molecule type" value="Genomic_DNA"/>
</dbReference>
<evidence type="ECO:0000313" key="3">
    <source>
        <dbReference type="EMBL" id="EKX39841.1"/>
    </source>
</evidence>
<accession>L1IUC1</accession>
<gene>
    <name evidence="3" type="ORF">GUITHDRAFT_154310</name>
</gene>
<feature type="region of interest" description="Disordered" evidence="2">
    <location>
        <begin position="145"/>
        <end position="175"/>
    </location>
</feature>
<dbReference type="HOGENOM" id="CLU_957942_0_0_1"/>
<reference evidence="3 5" key="1">
    <citation type="journal article" date="2012" name="Nature">
        <title>Algal genomes reveal evolutionary mosaicism and the fate of nucleomorphs.</title>
        <authorList>
            <consortium name="DOE Joint Genome Institute"/>
            <person name="Curtis B.A."/>
            <person name="Tanifuji G."/>
            <person name="Burki F."/>
            <person name="Gruber A."/>
            <person name="Irimia M."/>
            <person name="Maruyama S."/>
            <person name="Arias M.C."/>
            <person name="Ball S.G."/>
            <person name="Gile G.H."/>
            <person name="Hirakawa Y."/>
            <person name="Hopkins J.F."/>
            <person name="Kuo A."/>
            <person name="Rensing S.A."/>
            <person name="Schmutz J."/>
            <person name="Symeonidi A."/>
            <person name="Elias M."/>
            <person name="Eveleigh R.J."/>
            <person name="Herman E.K."/>
            <person name="Klute M.J."/>
            <person name="Nakayama T."/>
            <person name="Obornik M."/>
            <person name="Reyes-Prieto A."/>
            <person name="Armbrust E.V."/>
            <person name="Aves S.J."/>
            <person name="Beiko R.G."/>
            <person name="Coutinho P."/>
            <person name="Dacks J.B."/>
            <person name="Durnford D.G."/>
            <person name="Fast N.M."/>
            <person name="Green B.R."/>
            <person name="Grisdale C.J."/>
            <person name="Hempel F."/>
            <person name="Henrissat B."/>
            <person name="Hoppner M.P."/>
            <person name="Ishida K."/>
            <person name="Kim E."/>
            <person name="Koreny L."/>
            <person name="Kroth P.G."/>
            <person name="Liu Y."/>
            <person name="Malik S.B."/>
            <person name="Maier U.G."/>
            <person name="McRose D."/>
            <person name="Mock T."/>
            <person name="Neilson J.A."/>
            <person name="Onodera N.T."/>
            <person name="Poole A.M."/>
            <person name="Pritham E.J."/>
            <person name="Richards T.A."/>
            <person name="Rocap G."/>
            <person name="Roy S.W."/>
            <person name="Sarai C."/>
            <person name="Schaack S."/>
            <person name="Shirato S."/>
            <person name="Slamovits C.H."/>
            <person name="Spencer D.F."/>
            <person name="Suzuki S."/>
            <person name="Worden A.Z."/>
            <person name="Zauner S."/>
            <person name="Barry K."/>
            <person name="Bell C."/>
            <person name="Bharti A.K."/>
            <person name="Crow J.A."/>
            <person name="Grimwood J."/>
            <person name="Kramer R."/>
            <person name="Lindquist E."/>
            <person name="Lucas S."/>
            <person name="Salamov A."/>
            <person name="McFadden G.I."/>
            <person name="Lane C.E."/>
            <person name="Keeling P.J."/>
            <person name="Gray M.W."/>
            <person name="Grigoriev I.V."/>
            <person name="Archibald J.M."/>
        </authorList>
    </citation>
    <scope>NUCLEOTIDE SEQUENCE</scope>
    <source>
        <strain evidence="3 5">CCMP2712</strain>
    </source>
</reference>
<keyword evidence="5" id="KW-1185">Reference proteome</keyword>
<evidence type="ECO:0000256" key="1">
    <source>
        <dbReference type="SAM" id="Coils"/>
    </source>
</evidence>
<reference evidence="4" key="3">
    <citation type="submission" date="2016-03" db="UniProtKB">
        <authorList>
            <consortium name="EnsemblProtists"/>
        </authorList>
    </citation>
    <scope>IDENTIFICATION</scope>
</reference>
<dbReference type="GeneID" id="17296634"/>
<dbReference type="PaxDb" id="55529-EKX39841"/>
<dbReference type="AlphaFoldDB" id="L1IUC1"/>
<feature type="coiled-coil region" evidence="1">
    <location>
        <begin position="181"/>
        <end position="208"/>
    </location>
</feature>
<dbReference type="RefSeq" id="XP_005826821.1">
    <property type="nucleotide sequence ID" value="XM_005826764.1"/>
</dbReference>
<evidence type="ECO:0000256" key="2">
    <source>
        <dbReference type="SAM" id="MobiDB-lite"/>
    </source>
</evidence>
<name>L1IUC1_GUITC</name>
<dbReference type="EnsemblProtists" id="EKX39841">
    <property type="protein sequence ID" value="EKX39841"/>
    <property type="gene ID" value="GUITHDRAFT_154310"/>
</dbReference>
<dbReference type="KEGG" id="gtt:GUITHDRAFT_154310"/>
<keyword evidence="1" id="KW-0175">Coiled coil</keyword>
<reference evidence="5" key="2">
    <citation type="submission" date="2012-11" db="EMBL/GenBank/DDBJ databases">
        <authorList>
            <person name="Kuo A."/>
            <person name="Curtis B.A."/>
            <person name="Tanifuji G."/>
            <person name="Burki F."/>
            <person name="Gruber A."/>
            <person name="Irimia M."/>
            <person name="Maruyama S."/>
            <person name="Arias M.C."/>
            <person name="Ball S.G."/>
            <person name="Gile G.H."/>
            <person name="Hirakawa Y."/>
            <person name="Hopkins J.F."/>
            <person name="Rensing S.A."/>
            <person name="Schmutz J."/>
            <person name="Symeonidi A."/>
            <person name="Elias M."/>
            <person name="Eveleigh R.J."/>
            <person name="Herman E.K."/>
            <person name="Klute M.J."/>
            <person name="Nakayama T."/>
            <person name="Obornik M."/>
            <person name="Reyes-Prieto A."/>
            <person name="Armbrust E.V."/>
            <person name="Aves S.J."/>
            <person name="Beiko R.G."/>
            <person name="Coutinho P."/>
            <person name="Dacks J.B."/>
            <person name="Durnford D.G."/>
            <person name="Fast N.M."/>
            <person name="Green B.R."/>
            <person name="Grisdale C."/>
            <person name="Hempe F."/>
            <person name="Henrissat B."/>
            <person name="Hoppner M.P."/>
            <person name="Ishida K.-I."/>
            <person name="Kim E."/>
            <person name="Koreny L."/>
            <person name="Kroth P.G."/>
            <person name="Liu Y."/>
            <person name="Malik S.-B."/>
            <person name="Maier U.G."/>
            <person name="McRose D."/>
            <person name="Mock T."/>
            <person name="Neilson J.A."/>
            <person name="Onodera N.T."/>
            <person name="Poole A.M."/>
            <person name="Pritham E.J."/>
            <person name="Richards T.A."/>
            <person name="Rocap G."/>
            <person name="Roy S.W."/>
            <person name="Sarai C."/>
            <person name="Schaack S."/>
            <person name="Shirato S."/>
            <person name="Slamovits C.H."/>
            <person name="Spencer D.F."/>
            <person name="Suzuki S."/>
            <person name="Worden A.Z."/>
            <person name="Zauner S."/>
            <person name="Barry K."/>
            <person name="Bell C."/>
            <person name="Bharti A.K."/>
            <person name="Crow J.A."/>
            <person name="Grimwood J."/>
            <person name="Kramer R."/>
            <person name="Lindquist E."/>
            <person name="Lucas S."/>
            <person name="Salamov A."/>
            <person name="McFadden G.I."/>
            <person name="Lane C.E."/>
            <person name="Keeling P.J."/>
            <person name="Gray M.W."/>
            <person name="Grigoriev I.V."/>
            <person name="Archibald J.M."/>
        </authorList>
    </citation>
    <scope>NUCLEOTIDE SEQUENCE</scope>
    <source>
        <strain evidence="5">CCMP2712</strain>
    </source>
</reference>
<proteinExistence type="predicted"/>
<sequence length="291" mass="32697">MVALLVGVAMASKEEERLMAEESRVKQVTEASRIAAAQQASKFDAEMARMNDAIFPHQHHEKQWHHVSSSEMQQHYKQVADATAAVENTDKSYAKVASHHAVQHPEAAAAKVPAHKQHHFLASHDKAAVAKQADEELQRIEKVTESAFPNEQGKHGQQETAKEMEARREQEVESTLPARFKEQAKQARHELNAKLEEIRNARKSVNAAGKWRHLASRRIQKMHQAHRLLARSVAHQNHQAAPSHQKPMSSDEEIGAAGTDVVFLGAHQAGYAKHPKQNFRRHHVTRNKVLA</sequence>
<evidence type="ECO:0000313" key="4">
    <source>
        <dbReference type="EnsemblProtists" id="EKX39841"/>
    </source>
</evidence>
<evidence type="ECO:0000313" key="5">
    <source>
        <dbReference type="Proteomes" id="UP000011087"/>
    </source>
</evidence>
<feature type="compositionally biased region" description="Basic and acidic residues" evidence="2">
    <location>
        <begin position="152"/>
        <end position="171"/>
    </location>
</feature>
<dbReference type="Proteomes" id="UP000011087">
    <property type="component" value="Unassembled WGS sequence"/>
</dbReference>
<organism evidence="3">
    <name type="scientific">Guillardia theta (strain CCMP2712)</name>
    <name type="common">Cryptophyte</name>
    <dbReference type="NCBI Taxonomy" id="905079"/>
    <lineage>
        <taxon>Eukaryota</taxon>
        <taxon>Cryptophyceae</taxon>
        <taxon>Pyrenomonadales</taxon>
        <taxon>Geminigeraceae</taxon>
        <taxon>Guillardia</taxon>
    </lineage>
</organism>
<protein>
    <submittedName>
        <fullName evidence="3 4">Uncharacterized protein</fullName>
    </submittedName>
</protein>